<reference evidence="7 8" key="1">
    <citation type="submission" date="2024-02" db="EMBL/GenBank/DDBJ databases">
        <title>The Genome Sequence of Enterococcus sp. DIV0159.</title>
        <authorList>
            <person name="Earl A."/>
            <person name="Manson A."/>
            <person name="Gilmore M."/>
            <person name="Sanders J."/>
            <person name="Shea T."/>
            <person name="Howe W."/>
            <person name="Livny J."/>
            <person name="Cuomo C."/>
            <person name="Neafsey D."/>
            <person name="Birren B."/>
        </authorList>
    </citation>
    <scope>NUCLEOTIDE SEQUENCE [LARGE SCALE GENOMIC DNA]</scope>
    <source>
        <strain evidence="7 8">665A</strain>
    </source>
</reference>
<dbReference type="InterPro" id="IPR008144">
    <property type="entry name" value="Guanylate_kin-like_dom"/>
</dbReference>
<evidence type="ECO:0000313" key="7">
    <source>
        <dbReference type="EMBL" id="MEO1770683.1"/>
    </source>
</evidence>
<evidence type="ECO:0000313" key="8">
    <source>
        <dbReference type="Proteomes" id="UP000664357"/>
    </source>
</evidence>
<dbReference type="Pfam" id="PF00625">
    <property type="entry name" value="Guanylate_kin"/>
    <property type="match status" value="1"/>
</dbReference>
<name>A0ABV0ESP0_9ENTE</name>
<evidence type="ECO:0000259" key="6">
    <source>
        <dbReference type="PROSITE" id="PS50052"/>
    </source>
</evidence>
<sequence length="181" mass="20985">MNHCYLFIGPSGSGKTTLAANCFTPDQKIVSYTTRLKRNGEKDNVDYHFISNKAFEDMIQQGAFAEYDCYDHHYYGIAMSSIQEALKKGDCYDPITMSGFWNLRKKFDITVVPVLIDVSKETIHQRLKYRQASFDEINRRLDLFSEEQKQYPELEKIPDLIKINGEQPLKAMIQQLKANLL</sequence>
<keyword evidence="4 7" id="KW-0418">Kinase</keyword>
<dbReference type="Proteomes" id="UP000664357">
    <property type="component" value="Unassembled WGS sequence"/>
</dbReference>
<protein>
    <submittedName>
        <fullName evidence="7">Guanylate kinase</fullName>
    </submittedName>
</protein>
<dbReference type="Gene3D" id="3.40.50.300">
    <property type="entry name" value="P-loop containing nucleotide triphosphate hydrolases"/>
    <property type="match status" value="1"/>
</dbReference>
<comment type="catalytic activity">
    <reaction evidence="5">
        <text>GMP + ATP = GDP + ADP</text>
        <dbReference type="Rhea" id="RHEA:20780"/>
        <dbReference type="ChEBI" id="CHEBI:30616"/>
        <dbReference type="ChEBI" id="CHEBI:58115"/>
        <dbReference type="ChEBI" id="CHEBI:58189"/>
        <dbReference type="ChEBI" id="CHEBI:456216"/>
        <dbReference type="EC" id="2.7.4.8"/>
    </reaction>
</comment>
<accession>A0ABV0ESP0</accession>
<dbReference type="EMBL" id="JAFREL020000002">
    <property type="protein sequence ID" value="MEO1770683.1"/>
    <property type="molecule type" value="Genomic_DNA"/>
</dbReference>
<evidence type="ECO:0000256" key="1">
    <source>
        <dbReference type="ARBA" id="ARBA00003531"/>
    </source>
</evidence>
<dbReference type="GO" id="GO:0016301">
    <property type="term" value="F:kinase activity"/>
    <property type="evidence" value="ECO:0007669"/>
    <property type="project" value="UniProtKB-KW"/>
</dbReference>
<dbReference type="InterPro" id="IPR008145">
    <property type="entry name" value="GK/Ca_channel_bsu"/>
</dbReference>
<comment type="similarity">
    <text evidence="2">Belongs to the guanylate kinase family.</text>
</comment>
<evidence type="ECO:0000256" key="3">
    <source>
        <dbReference type="ARBA" id="ARBA00022679"/>
    </source>
</evidence>
<dbReference type="SUPFAM" id="SSF52540">
    <property type="entry name" value="P-loop containing nucleoside triphosphate hydrolases"/>
    <property type="match status" value="1"/>
</dbReference>
<keyword evidence="3" id="KW-0808">Transferase</keyword>
<proteinExistence type="inferred from homology"/>
<dbReference type="InterPro" id="IPR027417">
    <property type="entry name" value="P-loop_NTPase"/>
</dbReference>
<keyword evidence="8" id="KW-1185">Reference proteome</keyword>
<organism evidence="7 8">
    <name type="scientific">Candidatus Enterococcus ferrettii</name>
    <dbReference type="NCBI Taxonomy" id="2815324"/>
    <lineage>
        <taxon>Bacteria</taxon>
        <taxon>Bacillati</taxon>
        <taxon>Bacillota</taxon>
        <taxon>Bacilli</taxon>
        <taxon>Lactobacillales</taxon>
        <taxon>Enterococcaceae</taxon>
        <taxon>Enterococcus</taxon>
    </lineage>
</organism>
<dbReference type="RefSeq" id="WP_207703521.1">
    <property type="nucleotide sequence ID" value="NZ_JAFREL020000002.1"/>
</dbReference>
<evidence type="ECO:0000256" key="4">
    <source>
        <dbReference type="ARBA" id="ARBA00022777"/>
    </source>
</evidence>
<feature type="domain" description="Guanylate kinase-like" evidence="6">
    <location>
        <begin position="2"/>
        <end position="181"/>
    </location>
</feature>
<dbReference type="PANTHER" id="PTHR23117">
    <property type="entry name" value="GUANYLATE KINASE-RELATED"/>
    <property type="match status" value="1"/>
</dbReference>
<gene>
    <name evidence="7" type="ORF">JZO67_002636</name>
</gene>
<comment type="caution">
    <text evidence="7">The sequence shown here is derived from an EMBL/GenBank/DDBJ whole genome shotgun (WGS) entry which is preliminary data.</text>
</comment>
<comment type="function">
    <text evidence="1">Essential for recycling GMP and indirectly, cGMP.</text>
</comment>
<dbReference type="SMART" id="SM00072">
    <property type="entry name" value="GuKc"/>
    <property type="match status" value="1"/>
</dbReference>
<dbReference type="PROSITE" id="PS50052">
    <property type="entry name" value="GUANYLATE_KINASE_2"/>
    <property type="match status" value="1"/>
</dbReference>
<evidence type="ECO:0000256" key="5">
    <source>
        <dbReference type="ARBA" id="ARBA00048594"/>
    </source>
</evidence>
<dbReference type="CDD" id="cd00071">
    <property type="entry name" value="GMPK"/>
    <property type="match status" value="1"/>
</dbReference>
<dbReference type="PANTHER" id="PTHR23117:SF13">
    <property type="entry name" value="GUANYLATE KINASE"/>
    <property type="match status" value="1"/>
</dbReference>
<evidence type="ECO:0000256" key="2">
    <source>
        <dbReference type="ARBA" id="ARBA00005790"/>
    </source>
</evidence>